<evidence type="ECO:0000313" key="1">
    <source>
        <dbReference type="EMBL" id="KAK4294015.1"/>
    </source>
</evidence>
<accession>A0AAE1NPQ4</accession>
<gene>
    <name evidence="1" type="ORF">Pmani_033331</name>
</gene>
<comment type="caution">
    <text evidence="1">The sequence shown here is derived from an EMBL/GenBank/DDBJ whole genome shotgun (WGS) entry which is preliminary data.</text>
</comment>
<evidence type="ECO:0000313" key="2">
    <source>
        <dbReference type="Proteomes" id="UP001292094"/>
    </source>
</evidence>
<name>A0AAE1NPQ4_9EUCA</name>
<keyword evidence="2" id="KW-1185">Reference proteome</keyword>
<organism evidence="1 2">
    <name type="scientific">Petrolisthes manimaculis</name>
    <dbReference type="NCBI Taxonomy" id="1843537"/>
    <lineage>
        <taxon>Eukaryota</taxon>
        <taxon>Metazoa</taxon>
        <taxon>Ecdysozoa</taxon>
        <taxon>Arthropoda</taxon>
        <taxon>Crustacea</taxon>
        <taxon>Multicrustacea</taxon>
        <taxon>Malacostraca</taxon>
        <taxon>Eumalacostraca</taxon>
        <taxon>Eucarida</taxon>
        <taxon>Decapoda</taxon>
        <taxon>Pleocyemata</taxon>
        <taxon>Anomura</taxon>
        <taxon>Galatheoidea</taxon>
        <taxon>Porcellanidae</taxon>
        <taxon>Petrolisthes</taxon>
    </lineage>
</organism>
<protein>
    <submittedName>
        <fullName evidence="1">Uncharacterized protein</fullName>
    </submittedName>
</protein>
<dbReference type="Proteomes" id="UP001292094">
    <property type="component" value="Unassembled WGS sequence"/>
</dbReference>
<sequence length="67" mass="7469">MASSIIYHGLQNNNMRRVLQGTGPNLIRIPTIALNNLTLAVFPKVHAKANWSTGPMEVSEHGLQFLW</sequence>
<proteinExistence type="predicted"/>
<reference evidence="1" key="1">
    <citation type="submission" date="2023-11" db="EMBL/GenBank/DDBJ databases">
        <title>Genome assemblies of two species of porcelain crab, Petrolisthes cinctipes and Petrolisthes manimaculis (Anomura: Porcellanidae).</title>
        <authorList>
            <person name="Angst P."/>
        </authorList>
    </citation>
    <scope>NUCLEOTIDE SEQUENCE</scope>
    <source>
        <strain evidence="1">PB745_02</strain>
        <tissue evidence="1">Gill</tissue>
    </source>
</reference>
<dbReference type="EMBL" id="JAWZYT010004387">
    <property type="protein sequence ID" value="KAK4294015.1"/>
    <property type="molecule type" value="Genomic_DNA"/>
</dbReference>
<dbReference type="AlphaFoldDB" id="A0AAE1NPQ4"/>